<protein>
    <recommendedName>
        <fullName evidence="1">Integration host factor-like helix-two turn-helix domain-containing protein</fullName>
    </recommendedName>
</protein>
<dbReference type="Gene3D" id="1.10.8.50">
    <property type="match status" value="1"/>
</dbReference>
<organism evidence="2 3">
    <name type="scientific">Streptomyces montanisoli</name>
    <dbReference type="NCBI Taxonomy" id="2798581"/>
    <lineage>
        <taxon>Bacteria</taxon>
        <taxon>Bacillati</taxon>
        <taxon>Actinomycetota</taxon>
        <taxon>Actinomycetes</taxon>
        <taxon>Kitasatosporales</taxon>
        <taxon>Streptomycetaceae</taxon>
        <taxon>Streptomyces</taxon>
    </lineage>
</organism>
<keyword evidence="3" id="KW-1185">Reference proteome</keyword>
<evidence type="ECO:0000259" key="1">
    <source>
        <dbReference type="Pfam" id="PF22525"/>
    </source>
</evidence>
<accession>A0A940M8Z2</accession>
<evidence type="ECO:0000313" key="3">
    <source>
        <dbReference type="Proteomes" id="UP000670475"/>
    </source>
</evidence>
<proteinExistence type="predicted"/>
<dbReference type="RefSeq" id="WP_209338339.1">
    <property type="nucleotide sequence ID" value="NZ_JAGIQL010000007.1"/>
</dbReference>
<sequence>MSRISQDVTDTTTRRLDHHDRTRLLSEVAHGGTSALLCVIRRAHEGRDAAAGHISMSALLRAVPGMGAVTVHELIASVGVHESQEVREVAPHQIAGLLRALGRE</sequence>
<dbReference type="Pfam" id="PF22525">
    <property type="entry name" value="H2TH_5"/>
    <property type="match status" value="1"/>
</dbReference>
<feature type="domain" description="Integration host factor-like helix-two turn-helix" evidence="1">
    <location>
        <begin position="36"/>
        <end position="99"/>
    </location>
</feature>
<dbReference type="EMBL" id="JAGIQL010000007">
    <property type="protein sequence ID" value="MBP0456553.1"/>
    <property type="molecule type" value="Genomic_DNA"/>
</dbReference>
<name>A0A940M8Z2_9ACTN</name>
<reference evidence="2" key="1">
    <citation type="submission" date="2021-03" db="EMBL/GenBank/DDBJ databases">
        <title>Whole genome sequence of Streptomyces bomunensis MMS17-BM035.</title>
        <authorList>
            <person name="Lee J.H."/>
        </authorList>
    </citation>
    <scope>NUCLEOTIDE SEQUENCE</scope>
    <source>
        <strain evidence="2">MMS17-BM035</strain>
    </source>
</reference>
<dbReference type="InterPro" id="IPR055201">
    <property type="entry name" value="IHF-like_H2TH"/>
</dbReference>
<gene>
    <name evidence="2" type="ORF">JFN87_03430</name>
</gene>
<dbReference type="AlphaFoldDB" id="A0A940M8Z2"/>
<evidence type="ECO:0000313" key="2">
    <source>
        <dbReference type="EMBL" id="MBP0456553.1"/>
    </source>
</evidence>
<dbReference type="Proteomes" id="UP000670475">
    <property type="component" value="Unassembled WGS sequence"/>
</dbReference>
<comment type="caution">
    <text evidence="2">The sequence shown here is derived from an EMBL/GenBank/DDBJ whole genome shotgun (WGS) entry which is preliminary data.</text>
</comment>